<comment type="caution">
    <text evidence="1">The sequence shown here is derived from an EMBL/GenBank/DDBJ whole genome shotgun (WGS) entry which is preliminary data.</text>
</comment>
<reference evidence="1 2" key="1">
    <citation type="submission" date="2014-02" db="EMBL/GenBank/DDBJ databases">
        <title>The genome sequence of the entomopathogenic fungus Metarhizium robertsii ARSEF 2575.</title>
        <authorList>
            <person name="Giuliano Garisto Donzelli B."/>
            <person name="Roe B.A."/>
            <person name="Macmil S.L."/>
            <person name="Krasnoff S.B."/>
            <person name="Gibson D.M."/>
        </authorList>
    </citation>
    <scope>NUCLEOTIDE SEQUENCE [LARGE SCALE GENOMIC DNA]</scope>
    <source>
        <strain evidence="1 2">ARSEF 2575</strain>
    </source>
</reference>
<dbReference type="HOGENOM" id="CLU_2413742_0_0_1"/>
<accession>A0A0A1V1W4</accession>
<gene>
    <name evidence="1" type="ORF">X797_003416</name>
</gene>
<dbReference type="EMBL" id="JELW01000003">
    <property type="protein sequence ID" value="EXV03616.1"/>
    <property type="molecule type" value="Genomic_DNA"/>
</dbReference>
<organism evidence="1 2">
    <name type="scientific">Metarhizium robertsii</name>
    <dbReference type="NCBI Taxonomy" id="568076"/>
    <lineage>
        <taxon>Eukaryota</taxon>
        <taxon>Fungi</taxon>
        <taxon>Dikarya</taxon>
        <taxon>Ascomycota</taxon>
        <taxon>Pezizomycotina</taxon>
        <taxon>Sordariomycetes</taxon>
        <taxon>Hypocreomycetidae</taxon>
        <taxon>Hypocreales</taxon>
        <taxon>Clavicipitaceae</taxon>
        <taxon>Metarhizium</taxon>
    </lineage>
</organism>
<dbReference type="Proteomes" id="UP000030151">
    <property type="component" value="Unassembled WGS sequence"/>
</dbReference>
<evidence type="ECO:0000313" key="1">
    <source>
        <dbReference type="EMBL" id="EXV03616.1"/>
    </source>
</evidence>
<protein>
    <submittedName>
        <fullName evidence="1">Uncharacterized protein</fullName>
    </submittedName>
</protein>
<sequence length="92" mass="10386">MVLDRDTCPYALALNEELDETTGNSMHVSARRRDLNHRVRSKTKYLGRHTYLRTRQGTWALCADGPDSFNVAKADLASLRMVRARNAATPPL</sequence>
<dbReference type="AlphaFoldDB" id="A0A0A1V1W4"/>
<evidence type="ECO:0000313" key="2">
    <source>
        <dbReference type="Proteomes" id="UP000030151"/>
    </source>
</evidence>
<proteinExistence type="predicted"/>
<name>A0A0A1V1W4_9HYPO</name>